<evidence type="ECO:0000313" key="3">
    <source>
        <dbReference type="EMBL" id="KAK8734886.1"/>
    </source>
</evidence>
<protein>
    <submittedName>
        <fullName evidence="3">Uncharacterized protein</fullName>
    </submittedName>
</protein>
<proteinExistence type="predicted"/>
<evidence type="ECO:0000313" key="4">
    <source>
        <dbReference type="Proteomes" id="UP001445076"/>
    </source>
</evidence>
<dbReference type="GO" id="GO:0008202">
    <property type="term" value="P:steroid metabolic process"/>
    <property type="evidence" value="ECO:0007669"/>
    <property type="project" value="TreeGrafter"/>
</dbReference>
<keyword evidence="2" id="KW-0472">Membrane</keyword>
<keyword evidence="4" id="KW-1185">Reference proteome</keyword>
<feature type="transmembrane region" description="Helical" evidence="2">
    <location>
        <begin position="35"/>
        <end position="56"/>
    </location>
</feature>
<gene>
    <name evidence="3" type="ORF">OTU49_005712</name>
</gene>
<dbReference type="PANTHER" id="PTHR43313">
    <property type="entry name" value="SHORT-CHAIN DEHYDROGENASE/REDUCTASE FAMILY 9C"/>
    <property type="match status" value="1"/>
</dbReference>
<name>A0AAW0X6S8_CHEQU</name>
<dbReference type="Proteomes" id="UP001445076">
    <property type="component" value="Unassembled WGS sequence"/>
</dbReference>
<keyword evidence="2" id="KW-1133">Transmembrane helix</keyword>
<sequence length="362" mass="39908">MAWSYDRTGDVVFWGLVSGVVAASLHVLNICCPYIVFPAVWLLTAAASLTLSTLTVSPSGKAVLVTGCDSGFGHAFALILDKMGFRVFAGCLQAGGAGADLLREKGSNRLHVLQMDITNQEQVKQAAQDVERLLPGGEVLWGVVNNAGVLTYGMVEWVPLHTYISVANINIFGVISVTKTFLPLIRLAKGRVVIMSSVAGSIGRGLMSPYATTKFAVEGFSDCLREEMRPWGVRVTVVEPGNFSAATNITSKEKVSRQSEQMWAAMDPGVQRDYGKQFFDAITKLALIHTESGSKDETPVMQAMTEALTQRFPRARYRAVDWYYFIKLQAVIHLPEWFIDLIYIGQPPQKMYQENITQQKQD</sequence>
<comment type="caution">
    <text evidence="3">The sequence shown here is derived from an EMBL/GenBank/DDBJ whole genome shotgun (WGS) entry which is preliminary data.</text>
</comment>
<dbReference type="Pfam" id="PF00106">
    <property type="entry name" value="adh_short"/>
    <property type="match status" value="1"/>
</dbReference>
<keyword evidence="1" id="KW-0560">Oxidoreductase</keyword>
<dbReference type="InterPro" id="IPR036291">
    <property type="entry name" value="NAD(P)-bd_dom_sf"/>
</dbReference>
<dbReference type="AlphaFoldDB" id="A0AAW0X6S8"/>
<organism evidence="3 4">
    <name type="scientific">Cherax quadricarinatus</name>
    <name type="common">Australian red claw crayfish</name>
    <dbReference type="NCBI Taxonomy" id="27406"/>
    <lineage>
        <taxon>Eukaryota</taxon>
        <taxon>Metazoa</taxon>
        <taxon>Ecdysozoa</taxon>
        <taxon>Arthropoda</taxon>
        <taxon>Crustacea</taxon>
        <taxon>Multicrustacea</taxon>
        <taxon>Malacostraca</taxon>
        <taxon>Eumalacostraca</taxon>
        <taxon>Eucarida</taxon>
        <taxon>Decapoda</taxon>
        <taxon>Pleocyemata</taxon>
        <taxon>Astacidea</taxon>
        <taxon>Parastacoidea</taxon>
        <taxon>Parastacidae</taxon>
        <taxon>Cherax</taxon>
    </lineage>
</organism>
<evidence type="ECO:0000256" key="1">
    <source>
        <dbReference type="ARBA" id="ARBA00023002"/>
    </source>
</evidence>
<accession>A0AAW0X6S8</accession>
<dbReference type="GO" id="GO:0016491">
    <property type="term" value="F:oxidoreductase activity"/>
    <property type="evidence" value="ECO:0007669"/>
    <property type="project" value="UniProtKB-KW"/>
</dbReference>
<evidence type="ECO:0000256" key="2">
    <source>
        <dbReference type="SAM" id="Phobius"/>
    </source>
</evidence>
<dbReference type="PROSITE" id="PS00061">
    <property type="entry name" value="ADH_SHORT"/>
    <property type="match status" value="1"/>
</dbReference>
<dbReference type="PANTHER" id="PTHR43313:SF36">
    <property type="entry name" value="D-BETA-HYDROXYBUTYRATE DEHYDROGENASE, MITOCHONDRIAL"/>
    <property type="match status" value="1"/>
</dbReference>
<dbReference type="EMBL" id="JARKIK010000049">
    <property type="protein sequence ID" value="KAK8734886.1"/>
    <property type="molecule type" value="Genomic_DNA"/>
</dbReference>
<dbReference type="SUPFAM" id="SSF51735">
    <property type="entry name" value="NAD(P)-binding Rossmann-fold domains"/>
    <property type="match status" value="1"/>
</dbReference>
<dbReference type="InterPro" id="IPR002347">
    <property type="entry name" value="SDR_fam"/>
</dbReference>
<keyword evidence="2" id="KW-0812">Transmembrane</keyword>
<reference evidence="3 4" key="1">
    <citation type="journal article" date="2024" name="BMC Genomics">
        <title>Genome assembly of redclaw crayfish (Cherax quadricarinatus) provides insights into its immune adaptation and hypoxia tolerance.</title>
        <authorList>
            <person name="Liu Z."/>
            <person name="Zheng J."/>
            <person name="Li H."/>
            <person name="Fang K."/>
            <person name="Wang S."/>
            <person name="He J."/>
            <person name="Zhou D."/>
            <person name="Weng S."/>
            <person name="Chi M."/>
            <person name="Gu Z."/>
            <person name="He J."/>
            <person name="Li F."/>
            <person name="Wang M."/>
        </authorList>
    </citation>
    <scope>NUCLEOTIDE SEQUENCE [LARGE SCALE GENOMIC DNA]</scope>
    <source>
        <strain evidence="3">ZL_2023a</strain>
    </source>
</reference>
<dbReference type="Gene3D" id="3.40.50.720">
    <property type="entry name" value="NAD(P)-binding Rossmann-like Domain"/>
    <property type="match status" value="1"/>
</dbReference>
<feature type="transmembrane region" description="Helical" evidence="2">
    <location>
        <begin position="12"/>
        <end position="28"/>
    </location>
</feature>
<dbReference type="PRINTS" id="PR00081">
    <property type="entry name" value="GDHRDH"/>
</dbReference>
<dbReference type="InterPro" id="IPR020904">
    <property type="entry name" value="Sc_DH/Rdtase_CS"/>
</dbReference>